<keyword evidence="7" id="KW-1185">Reference proteome</keyword>
<feature type="transmembrane region" description="Helical" evidence="6">
    <location>
        <begin position="383"/>
        <end position="403"/>
    </location>
</feature>
<feature type="transmembrane region" description="Helical" evidence="6">
    <location>
        <begin position="301"/>
        <end position="324"/>
    </location>
</feature>
<evidence type="ECO:0000256" key="3">
    <source>
        <dbReference type="ARBA" id="ARBA00022989"/>
    </source>
</evidence>
<proteinExistence type="predicted"/>
<keyword evidence="4 6" id="KW-0472">Membrane</keyword>
<feature type="transmembrane region" description="Helical" evidence="6">
    <location>
        <begin position="415"/>
        <end position="434"/>
    </location>
</feature>
<feature type="transmembrane region" description="Helical" evidence="6">
    <location>
        <begin position="234"/>
        <end position="252"/>
    </location>
</feature>
<keyword evidence="3 6" id="KW-1133">Transmembrane helix</keyword>
<evidence type="ECO:0000256" key="5">
    <source>
        <dbReference type="SAM" id="MobiDB-lite"/>
    </source>
</evidence>
<feature type="transmembrane region" description="Helical" evidence="6">
    <location>
        <begin position="264"/>
        <end position="281"/>
    </location>
</feature>
<dbReference type="OrthoDB" id="6612291at2759"/>
<name>A0A6P4HQM0_DROKI</name>
<dbReference type="GO" id="GO:0022857">
    <property type="term" value="F:transmembrane transporter activity"/>
    <property type="evidence" value="ECO:0007669"/>
    <property type="project" value="InterPro"/>
</dbReference>
<protein>
    <submittedName>
        <fullName evidence="8">Solute carrier family 2, facilitated glucose transporter member 4-like</fullName>
    </submittedName>
</protein>
<keyword evidence="2 6" id="KW-0812">Transmembrane</keyword>
<dbReference type="InterPro" id="IPR005828">
    <property type="entry name" value="MFS_sugar_transport-like"/>
</dbReference>
<feature type="transmembrane region" description="Helical" evidence="6">
    <location>
        <begin position="446"/>
        <end position="466"/>
    </location>
</feature>
<evidence type="ECO:0000256" key="2">
    <source>
        <dbReference type="ARBA" id="ARBA00022692"/>
    </source>
</evidence>
<sequence>MGNDKFTAPEPPPMGFASAPPPLGFPQPSYPQPGLSWASPHSQQPGYSGYPPPQQQGFPSQQGYPPQQGGYLPQQEYPPHQGYNPQQSYPPQYYGSSTGYGGPPPPPPSYPSQQTVNVTVNGGWYSRNQKNKPQSNAVGGAALIFVSGGMNIAWSIGFHGTLFYTTTKHNFLAWFIGGIIGAVLSCFLTNKVAKKHVLIFSSTLVMIGGIVIASTRNNGSASLAGSYLDGIANGLVFAPFLALAGEVSVPYMRGLITASIEQMCFGLGIFVQIVYISAWTYEAYPLKNSFSPENMRGVLSAVYGLLALLIGSLLCIESPVIMLAKKNDEQGAIDALRRLQRPYTVTNETFEQLAEHKRYLAHNKDLSMGQSICQAIPTFIRLVILRGMNVLSINQLMYLTLVYSYSNGYGLSDSWAWLCGFGICRWMGNFIATFSMESAGRKKPTILGLLVCGVLAFVIAGQYNIYRYEYNIGNAIMTLVFEFFAGIAFTSTSPYLSEAYPLGVKQHFIAFTFVAEMLVFIIIRMIDWGTTVGAEYMYAVGALYVFGFVFVILCLPETRRTNLREAQEKFSRFFNMGF</sequence>
<dbReference type="AlphaFoldDB" id="A0A6P4HQM0"/>
<feature type="transmembrane region" description="Helical" evidence="6">
    <location>
        <begin position="538"/>
        <end position="555"/>
    </location>
</feature>
<organism evidence="7 8">
    <name type="scientific">Drosophila kikkawai</name>
    <name type="common">Fruit fly</name>
    <dbReference type="NCBI Taxonomy" id="30033"/>
    <lineage>
        <taxon>Eukaryota</taxon>
        <taxon>Metazoa</taxon>
        <taxon>Ecdysozoa</taxon>
        <taxon>Arthropoda</taxon>
        <taxon>Hexapoda</taxon>
        <taxon>Insecta</taxon>
        <taxon>Pterygota</taxon>
        <taxon>Neoptera</taxon>
        <taxon>Endopterygota</taxon>
        <taxon>Diptera</taxon>
        <taxon>Brachycera</taxon>
        <taxon>Muscomorpha</taxon>
        <taxon>Ephydroidea</taxon>
        <taxon>Drosophilidae</taxon>
        <taxon>Drosophila</taxon>
        <taxon>Sophophora</taxon>
    </lineage>
</organism>
<feature type="transmembrane region" description="Helical" evidence="6">
    <location>
        <begin position="472"/>
        <end position="496"/>
    </location>
</feature>
<reference evidence="8" key="1">
    <citation type="submission" date="2025-08" db="UniProtKB">
        <authorList>
            <consortium name="RefSeq"/>
        </authorList>
    </citation>
    <scope>IDENTIFICATION</scope>
    <source>
        <strain evidence="8">14028-0561.14</strain>
        <tissue evidence="8">Whole fly</tissue>
    </source>
</reference>
<evidence type="ECO:0000256" key="4">
    <source>
        <dbReference type="ARBA" id="ARBA00023136"/>
    </source>
</evidence>
<dbReference type="PANTHER" id="PTHR23529:SF2">
    <property type="entry name" value="GH19118P-RELATED"/>
    <property type="match status" value="1"/>
</dbReference>
<evidence type="ECO:0000313" key="7">
    <source>
        <dbReference type="Proteomes" id="UP001652661"/>
    </source>
</evidence>
<dbReference type="Gene3D" id="1.20.1250.20">
    <property type="entry name" value="MFS general substrate transporter like domains"/>
    <property type="match status" value="1"/>
</dbReference>
<gene>
    <name evidence="8" type="primary">LOC108071565</name>
</gene>
<evidence type="ECO:0000256" key="6">
    <source>
        <dbReference type="SAM" id="Phobius"/>
    </source>
</evidence>
<feature type="transmembrane region" description="Helical" evidence="6">
    <location>
        <begin position="197"/>
        <end position="214"/>
    </location>
</feature>
<dbReference type="RefSeq" id="XP_017017835.2">
    <property type="nucleotide sequence ID" value="XM_017162346.3"/>
</dbReference>
<accession>A0A6P4HQM0</accession>
<dbReference type="Proteomes" id="UP001652661">
    <property type="component" value="Chromosome 3L"/>
</dbReference>
<evidence type="ECO:0000256" key="1">
    <source>
        <dbReference type="ARBA" id="ARBA00004370"/>
    </source>
</evidence>
<feature type="compositionally biased region" description="Pro residues" evidence="5">
    <location>
        <begin position="9"/>
        <end position="31"/>
    </location>
</feature>
<feature type="transmembrane region" description="Helical" evidence="6">
    <location>
        <begin position="508"/>
        <end position="526"/>
    </location>
</feature>
<dbReference type="PANTHER" id="PTHR23529">
    <property type="entry name" value="GH19118P-RELATED"/>
    <property type="match status" value="1"/>
</dbReference>
<dbReference type="SUPFAM" id="SSF103473">
    <property type="entry name" value="MFS general substrate transporter"/>
    <property type="match status" value="1"/>
</dbReference>
<feature type="transmembrane region" description="Helical" evidence="6">
    <location>
        <begin position="137"/>
        <end position="159"/>
    </location>
</feature>
<feature type="compositionally biased region" description="Low complexity" evidence="5">
    <location>
        <begin position="42"/>
        <end position="97"/>
    </location>
</feature>
<dbReference type="GeneID" id="108071565"/>
<evidence type="ECO:0000313" key="8">
    <source>
        <dbReference type="RefSeq" id="XP_017017835.2"/>
    </source>
</evidence>
<dbReference type="InterPro" id="IPR036259">
    <property type="entry name" value="MFS_trans_sf"/>
</dbReference>
<dbReference type="GO" id="GO:0016020">
    <property type="term" value="C:membrane"/>
    <property type="evidence" value="ECO:0007669"/>
    <property type="project" value="UniProtKB-SubCell"/>
</dbReference>
<dbReference type="Pfam" id="PF00083">
    <property type="entry name" value="Sugar_tr"/>
    <property type="match status" value="1"/>
</dbReference>
<feature type="region of interest" description="Disordered" evidence="5">
    <location>
        <begin position="1"/>
        <end position="114"/>
    </location>
</feature>
<comment type="subcellular location">
    <subcellularLocation>
        <location evidence="1">Membrane</location>
    </subcellularLocation>
</comment>
<feature type="transmembrane region" description="Helical" evidence="6">
    <location>
        <begin position="171"/>
        <end position="190"/>
    </location>
</feature>